<evidence type="ECO:0000256" key="4">
    <source>
        <dbReference type="ARBA" id="ARBA00039977"/>
    </source>
</evidence>
<dbReference type="GeneID" id="54549786"/>
<dbReference type="InterPro" id="IPR013025">
    <property type="entry name" value="Ribosomal_uL23-like"/>
</dbReference>
<dbReference type="Proteomes" id="UP000800097">
    <property type="component" value="Unassembled WGS sequence"/>
</dbReference>
<dbReference type="Gene3D" id="3.30.70.330">
    <property type="match status" value="1"/>
</dbReference>
<dbReference type="EMBL" id="ML986527">
    <property type="protein sequence ID" value="KAF2272101.1"/>
    <property type="molecule type" value="Genomic_DNA"/>
</dbReference>
<proteinExistence type="inferred from homology"/>
<dbReference type="GO" id="GO:0003735">
    <property type="term" value="F:structural constituent of ribosome"/>
    <property type="evidence" value="ECO:0007669"/>
    <property type="project" value="InterPro"/>
</dbReference>
<gene>
    <name evidence="5" type="ORF">EI97DRAFT_407019</name>
</gene>
<protein>
    <recommendedName>
        <fullName evidence="4">Large ribosomal subunit protein uL23m</fullName>
    </recommendedName>
</protein>
<dbReference type="InterPro" id="IPR012678">
    <property type="entry name" value="Ribosomal_uL23/eL15/eS24_sf"/>
</dbReference>
<evidence type="ECO:0000256" key="3">
    <source>
        <dbReference type="ARBA" id="ARBA00023274"/>
    </source>
</evidence>
<keyword evidence="2" id="KW-0689">Ribosomal protein</keyword>
<dbReference type="AlphaFoldDB" id="A0A6A6J698"/>
<keyword evidence="6" id="KW-1185">Reference proteome</keyword>
<evidence type="ECO:0000256" key="1">
    <source>
        <dbReference type="ARBA" id="ARBA00006700"/>
    </source>
</evidence>
<organism evidence="5 6">
    <name type="scientific">Westerdykella ornata</name>
    <dbReference type="NCBI Taxonomy" id="318751"/>
    <lineage>
        <taxon>Eukaryota</taxon>
        <taxon>Fungi</taxon>
        <taxon>Dikarya</taxon>
        <taxon>Ascomycota</taxon>
        <taxon>Pezizomycotina</taxon>
        <taxon>Dothideomycetes</taxon>
        <taxon>Pleosporomycetidae</taxon>
        <taxon>Pleosporales</taxon>
        <taxon>Sporormiaceae</taxon>
        <taxon>Westerdykella</taxon>
    </lineage>
</organism>
<reference evidence="5" key="1">
    <citation type="journal article" date="2020" name="Stud. Mycol.">
        <title>101 Dothideomycetes genomes: a test case for predicting lifestyles and emergence of pathogens.</title>
        <authorList>
            <person name="Haridas S."/>
            <person name="Albert R."/>
            <person name="Binder M."/>
            <person name="Bloem J."/>
            <person name="Labutti K."/>
            <person name="Salamov A."/>
            <person name="Andreopoulos B."/>
            <person name="Baker S."/>
            <person name="Barry K."/>
            <person name="Bills G."/>
            <person name="Bluhm B."/>
            <person name="Cannon C."/>
            <person name="Castanera R."/>
            <person name="Culley D."/>
            <person name="Daum C."/>
            <person name="Ezra D."/>
            <person name="Gonzalez J."/>
            <person name="Henrissat B."/>
            <person name="Kuo A."/>
            <person name="Liang C."/>
            <person name="Lipzen A."/>
            <person name="Lutzoni F."/>
            <person name="Magnuson J."/>
            <person name="Mondo S."/>
            <person name="Nolan M."/>
            <person name="Ohm R."/>
            <person name="Pangilinan J."/>
            <person name="Park H.-J."/>
            <person name="Ramirez L."/>
            <person name="Alfaro M."/>
            <person name="Sun H."/>
            <person name="Tritt A."/>
            <person name="Yoshinaga Y."/>
            <person name="Zwiers L.-H."/>
            <person name="Turgeon B."/>
            <person name="Goodwin S."/>
            <person name="Spatafora J."/>
            <person name="Crous P."/>
            <person name="Grigoriev I."/>
        </authorList>
    </citation>
    <scope>NUCLEOTIDE SEQUENCE</scope>
    <source>
        <strain evidence="5">CBS 379.55</strain>
    </source>
</reference>
<evidence type="ECO:0000313" key="6">
    <source>
        <dbReference type="Proteomes" id="UP000800097"/>
    </source>
</evidence>
<evidence type="ECO:0000256" key="2">
    <source>
        <dbReference type="ARBA" id="ARBA00022980"/>
    </source>
</evidence>
<dbReference type="PANTHER" id="PTHR12059:SF5">
    <property type="entry name" value="LARGE RIBOSOMAL SUBUNIT PROTEIN UL23M"/>
    <property type="match status" value="1"/>
</dbReference>
<dbReference type="SUPFAM" id="SSF54189">
    <property type="entry name" value="Ribosomal proteins S24e, L23 and L15e"/>
    <property type="match status" value="1"/>
</dbReference>
<evidence type="ECO:0000313" key="5">
    <source>
        <dbReference type="EMBL" id="KAF2272101.1"/>
    </source>
</evidence>
<dbReference type="GO" id="GO:0032543">
    <property type="term" value="P:mitochondrial translation"/>
    <property type="evidence" value="ECO:0007669"/>
    <property type="project" value="TreeGrafter"/>
</dbReference>
<accession>A0A6A6J698</accession>
<comment type="similarity">
    <text evidence="1">Belongs to the universal ribosomal protein uL23 family.</text>
</comment>
<sequence>MASNIMNAVKILKFGKKEIYLPRFTIALVRSHKLPPNFAKFKVPLNFSKFDLRDYLFHAYNVRALSIRSAVRQMPVRRTPVSDDNDTFWRPEAEKYMTVEMERPFVWPEEPKEVKPWGEVNKNTKENRLFDEMDEETLIEERDAWREQARKIVAGKAAGLKAWEERRTEKYITVDEPGYKIRI</sequence>
<keyword evidence="3" id="KW-0687">Ribonucleoprotein</keyword>
<dbReference type="InterPro" id="IPR012677">
    <property type="entry name" value="Nucleotide-bd_a/b_plait_sf"/>
</dbReference>
<dbReference type="PANTHER" id="PTHR12059">
    <property type="entry name" value="RIBOSOMAL PROTEIN L23-RELATED"/>
    <property type="match status" value="1"/>
</dbReference>
<name>A0A6A6J698_WESOR</name>
<dbReference type="RefSeq" id="XP_033649640.1">
    <property type="nucleotide sequence ID" value="XM_033796611.1"/>
</dbReference>
<dbReference type="GO" id="GO:0005762">
    <property type="term" value="C:mitochondrial large ribosomal subunit"/>
    <property type="evidence" value="ECO:0007669"/>
    <property type="project" value="TreeGrafter"/>
</dbReference>
<dbReference type="OrthoDB" id="275582at2759"/>